<evidence type="ECO:0000313" key="1">
    <source>
        <dbReference type="EMBL" id="JAG56852.1"/>
    </source>
</evidence>
<sequence>MPRSYGHTPLELPEKCDGCGAPFDLNHALNCKRGGLVKRGHDSVRDECAKLAGLAWGGASVEPVLQESSEGSPMLVADIKVQGVWESARPAFFDTRIVNADAASYLSQTWESTAQSAARRKHEKYDRAAEHLRGSFTPLICSCDGALHREYTVFQKRLASTLAEKWSRPYSLVLGWVKVRTQVSIIRAVSLRLRGTRKIIRSLGLEDGAGVPQMED</sequence>
<organism evidence="1">
    <name type="scientific">Lygus hesperus</name>
    <name type="common">Western plant bug</name>
    <dbReference type="NCBI Taxonomy" id="30085"/>
    <lineage>
        <taxon>Eukaryota</taxon>
        <taxon>Metazoa</taxon>
        <taxon>Ecdysozoa</taxon>
        <taxon>Arthropoda</taxon>
        <taxon>Hexapoda</taxon>
        <taxon>Insecta</taxon>
        <taxon>Pterygota</taxon>
        <taxon>Neoptera</taxon>
        <taxon>Paraneoptera</taxon>
        <taxon>Hemiptera</taxon>
        <taxon>Heteroptera</taxon>
        <taxon>Panheteroptera</taxon>
        <taxon>Cimicomorpha</taxon>
        <taxon>Miridae</taxon>
        <taxon>Mirini</taxon>
        <taxon>Lygus</taxon>
    </lineage>
</organism>
<accession>A0A0K8SU65</accession>
<dbReference type="AlphaFoldDB" id="A0A0K8SU65"/>
<dbReference type="EMBL" id="GBRD01008969">
    <property type="protein sequence ID" value="JAG56852.1"/>
    <property type="molecule type" value="Transcribed_RNA"/>
</dbReference>
<name>A0A0K8SU65_LYGHE</name>
<proteinExistence type="predicted"/>
<reference evidence="1" key="1">
    <citation type="submission" date="2014-09" db="EMBL/GenBank/DDBJ databases">
        <authorList>
            <person name="Magalhaes I.L.F."/>
            <person name="Oliveira U."/>
            <person name="Santos F.R."/>
            <person name="Vidigal T.H.D.A."/>
            <person name="Brescovit A.D."/>
            <person name="Santos A.J."/>
        </authorList>
    </citation>
    <scope>NUCLEOTIDE SEQUENCE</scope>
</reference>
<protein>
    <submittedName>
        <fullName evidence="1">Uncharacterized protein</fullName>
    </submittedName>
</protein>